<evidence type="ECO:0000259" key="4">
    <source>
        <dbReference type="PROSITE" id="PS51462"/>
    </source>
</evidence>
<dbReference type="eggNOG" id="COG1051">
    <property type="taxonomic scope" value="Bacteria"/>
</dbReference>
<comment type="cofactor">
    <cofactor evidence="1">
        <name>Mg(2+)</name>
        <dbReference type="ChEBI" id="CHEBI:18420"/>
    </cofactor>
</comment>
<dbReference type="InterPro" id="IPR020084">
    <property type="entry name" value="NUDIX_hydrolase_CS"/>
</dbReference>
<accession>B9L5C7</accession>
<keyword evidence="2 3" id="KW-0378">Hydrolase</keyword>
<evidence type="ECO:0000313" key="6">
    <source>
        <dbReference type="Proteomes" id="UP000000447"/>
    </source>
</evidence>
<keyword evidence="5" id="KW-0614">Plasmid</keyword>
<dbReference type="OrthoDB" id="9787476at2"/>
<sequence length="162" mass="17785">MTSQYAHVIAVGGIVRRAGSILLVRQRYGPAQGTYLFPGGLVEPGETLDQAVLREIAEETGIRAIVRGIVGVRTRCDGPRSDTYVMFLLDWSAGEPSPDGQEIDEARFFTLEELRDPDRPITALSRYVALRVLAGSTCLQSFASDFDYAAAGRDPATWRLFC</sequence>
<evidence type="ECO:0000256" key="2">
    <source>
        <dbReference type="ARBA" id="ARBA00022801"/>
    </source>
</evidence>
<protein>
    <submittedName>
        <fullName evidence="5">NADH pyrophosphatase</fullName>
        <ecNumber evidence="5">3.6.1.22</ecNumber>
    </submittedName>
</protein>
<dbReference type="SUPFAM" id="SSF55811">
    <property type="entry name" value="Nudix"/>
    <property type="match status" value="1"/>
</dbReference>
<keyword evidence="6" id="KW-1185">Reference proteome</keyword>
<feature type="domain" description="Nudix hydrolase" evidence="4">
    <location>
        <begin position="6"/>
        <end position="134"/>
    </location>
</feature>
<dbReference type="EC" id="3.6.1.22" evidence="5"/>
<evidence type="ECO:0000256" key="3">
    <source>
        <dbReference type="RuleBase" id="RU003476"/>
    </source>
</evidence>
<organism evidence="5 6">
    <name type="scientific">Thermomicrobium roseum (strain ATCC 27502 / DSM 5159 / P-2)</name>
    <dbReference type="NCBI Taxonomy" id="309801"/>
    <lineage>
        <taxon>Bacteria</taxon>
        <taxon>Pseudomonadati</taxon>
        <taxon>Thermomicrobiota</taxon>
        <taxon>Thermomicrobia</taxon>
        <taxon>Thermomicrobiales</taxon>
        <taxon>Thermomicrobiaceae</taxon>
        <taxon>Thermomicrobium</taxon>
    </lineage>
</organism>
<comment type="similarity">
    <text evidence="3">Belongs to the Nudix hydrolase family.</text>
</comment>
<dbReference type="InterPro" id="IPR020476">
    <property type="entry name" value="Nudix_hydrolase"/>
</dbReference>
<name>B9L5C7_THERP</name>
<gene>
    <name evidence="5" type="ordered locus">trd_A0054</name>
</gene>
<dbReference type="EMBL" id="CP001276">
    <property type="protein sequence ID" value="ACM06933.1"/>
    <property type="molecule type" value="Genomic_DNA"/>
</dbReference>
<dbReference type="HOGENOM" id="CLU_037162_20_5_0"/>
<dbReference type="Gene3D" id="3.90.79.10">
    <property type="entry name" value="Nucleoside Triphosphate Pyrophosphohydrolase"/>
    <property type="match status" value="1"/>
</dbReference>
<dbReference type="PANTHER" id="PTHR43046">
    <property type="entry name" value="GDP-MANNOSE MANNOSYL HYDROLASE"/>
    <property type="match status" value="1"/>
</dbReference>
<dbReference type="PRINTS" id="PR00502">
    <property type="entry name" value="NUDIXFAMILY"/>
</dbReference>
<evidence type="ECO:0000256" key="1">
    <source>
        <dbReference type="ARBA" id="ARBA00001946"/>
    </source>
</evidence>
<proteinExistence type="inferred from homology"/>
<dbReference type="AlphaFoldDB" id="B9L5C7"/>
<dbReference type="InterPro" id="IPR015797">
    <property type="entry name" value="NUDIX_hydrolase-like_dom_sf"/>
</dbReference>
<dbReference type="PANTHER" id="PTHR43046:SF14">
    <property type="entry name" value="MUTT_NUDIX FAMILY PROTEIN"/>
    <property type="match status" value="1"/>
</dbReference>
<dbReference type="Pfam" id="PF00293">
    <property type="entry name" value="NUDIX"/>
    <property type="match status" value="1"/>
</dbReference>
<dbReference type="PROSITE" id="PS51462">
    <property type="entry name" value="NUDIX"/>
    <property type="match status" value="1"/>
</dbReference>
<dbReference type="RefSeq" id="WP_012642920.1">
    <property type="nucleotide sequence ID" value="NC_011961.1"/>
</dbReference>
<dbReference type="Proteomes" id="UP000000447">
    <property type="component" value="Plasmid unnamed"/>
</dbReference>
<geneLocation type="plasmid" evidence="6">
    <name>Tros</name>
</geneLocation>
<dbReference type="GO" id="GO:0016787">
    <property type="term" value="F:hydrolase activity"/>
    <property type="evidence" value="ECO:0007669"/>
    <property type="project" value="UniProtKB-KW"/>
</dbReference>
<dbReference type="KEGG" id="tro:trd_A0054"/>
<dbReference type="PROSITE" id="PS00893">
    <property type="entry name" value="NUDIX_BOX"/>
    <property type="match status" value="1"/>
</dbReference>
<reference evidence="5 6" key="1">
    <citation type="journal article" date="2009" name="PLoS ONE">
        <title>Complete genome sequence of the aerobic CO-oxidizing thermophile Thermomicrobium roseum.</title>
        <authorList>
            <person name="Wu D."/>
            <person name="Raymond J."/>
            <person name="Wu M."/>
            <person name="Chatterji S."/>
            <person name="Ren Q."/>
            <person name="Graham J.E."/>
            <person name="Bryant D.A."/>
            <person name="Robb F."/>
            <person name="Colman A."/>
            <person name="Tallon L.J."/>
            <person name="Badger J.H."/>
            <person name="Madupu R."/>
            <person name="Ward N.L."/>
            <person name="Eisen J.A."/>
        </authorList>
    </citation>
    <scope>NUCLEOTIDE SEQUENCE [LARGE SCALE GENOMIC DNA]</scope>
    <source>
        <strain evidence="6">ATCC 27502 / DSM 5159 / P-2</strain>
        <plasmid evidence="5">unnamed</plasmid>
    </source>
</reference>
<evidence type="ECO:0000313" key="5">
    <source>
        <dbReference type="EMBL" id="ACM06933.1"/>
    </source>
</evidence>
<dbReference type="InterPro" id="IPR000086">
    <property type="entry name" value="NUDIX_hydrolase_dom"/>
</dbReference>